<dbReference type="InterPro" id="IPR050595">
    <property type="entry name" value="Bact_response_regulator"/>
</dbReference>
<protein>
    <recommendedName>
        <fullName evidence="3">Response regulatory domain-containing protein</fullName>
    </recommendedName>
</protein>
<sequence length="185" mass="19768">MATMQDCGIAARYPSLSLFPGPIAFVAGAGGEWLRSYAIHNLNHQFLFIARKPIPMSAILIVDDNPYFRDYLCEAVRRLGYAPIMAASAREGLSVLASQPVRAVISDLLMPQMDGLELARAIRSQHPRMPLLILSDGPEGITAPCLRAAQLIYGAAVSEKASGGLGTMLADFLAQPGKEACEPAA</sequence>
<feature type="modified residue" description="4-aspartylphosphate" evidence="2">
    <location>
        <position position="107"/>
    </location>
</feature>
<feature type="domain" description="Response regulatory" evidence="3">
    <location>
        <begin position="58"/>
        <end position="185"/>
    </location>
</feature>
<gene>
    <name evidence="4" type="ORF">Y958_23020</name>
</gene>
<evidence type="ECO:0000256" key="1">
    <source>
        <dbReference type="ARBA" id="ARBA00022553"/>
    </source>
</evidence>
<dbReference type="CDD" id="cd00156">
    <property type="entry name" value="REC"/>
    <property type="match status" value="1"/>
</dbReference>
<dbReference type="PANTHER" id="PTHR44591:SF3">
    <property type="entry name" value="RESPONSE REGULATORY DOMAIN-CONTAINING PROTEIN"/>
    <property type="match status" value="1"/>
</dbReference>
<keyword evidence="1 2" id="KW-0597">Phosphoprotein</keyword>
<dbReference type="EMBL" id="CP022112">
    <property type="protein sequence ID" value="ASG23839.1"/>
    <property type="molecule type" value="Genomic_DNA"/>
</dbReference>
<dbReference type="PANTHER" id="PTHR44591">
    <property type="entry name" value="STRESS RESPONSE REGULATOR PROTEIN 1"/>
    <property type="match status" value="1"/>
</dbReference>
<dbReference type="Pfam" id="PF00072">
    <property type="entry name" value="Response_reg"/>
    <property type="match status" value="1"/>
</dbReference>
<accession>A0A248JZ53</accession>
<dbReference type="InterPro" id="IPR001789">
    <property type="entry name" value="Sig_transdc_resp-reg_receiver"/>
</dbReference>
<dbReference type="SUPFAM" id="SSF52172">
    <property type="entry name" value="CheY-like"/>
    <property type="match status" value="1"/>
</dbReference>
<keyword evidence="5" id="KW-1185">Reference proteome</keyword>
<dbReference type="GO" id="GO:0000160">
    <property type="term" value="P:phosphorelay signal transduction system"/>
    <property type="evidence" value="ECO:0007669"/>
    <property type="project" value="InterPro"/>
</dbReference>
<dbReference type="Gene3D" id="3.40.50.2300">
    <property type="match status" value="1"/>
</dbReference>
<dbReference type="SMART" id="SM00448">
    <property type="entry name" value="REC"/>
    <property type="match status" value="1"/>
</dbReference>
<name>A0A248JZ53_9PROT</name>
<dbReference type="KEGG" id="nao:Y958_23020"/>
<dbReference type="PROSITE" id="PS50110">
    <property type="entry name" value="RESPONSE_REGULATORY"/>
    <property type="match status" value="1"/>
</dbReference>
<proteinExistence type="predicted"/>
<dbReference type="AlphaFoldDB" id="A0A248JZ53"/>
<organism evidence="4 5">
    <name type="scientific">Nitrospirillum viridazoti CBAmc</name>
    <dbReference type="NCBI Taxonomy" id="1441467"/>
    <lineage>
        <taxon>Bacteria</taxon>
        <taxon>Pseudomonadati</taxon>
        <taxon>Pseudomonadota</taxon>
        <taxon>Alphaproteobacteria</taxon>
        <taxon>Rhodospirillales</taxon>
        <taxon>Azospirillaceae</taxon>
        <taxon>Nitrospirillum</taxon>
        <taxon>Nitrospirillum viridazoti</taxon>
    </lineage>
</organism>
<evidence type="ECO:0000313" key="5">
    <source>
        <dbReference type="Proteomes" id="UP000197153"/>
    </source>
</evidence>
<evidence type="ECO:0000259" key="3">
    <source>
        <dbReference type="PROSITE" id="PS50110"/>
    </source>
</evidence>
<reference evidence="4 5" key="1">
    <citation type="submission" date="2017-06" db="EMBL/GenBank/DDBJ databases">
        <title>Complete genome sequence of Nitrospirillum amazonense strain CBAmC, an endophytic nitrogen-fixing and plant growth-promoting bacterium, isolated from sugarcane.</title>
        <authorList>
            <person name="Schwab S."/>
            <person name="dos Santos Teixeira K.R."/>
            <person name="Simoes Araujo J.L."/>
            <person name="Soares Vidal M."/>
            <person name="Borges de Freitas H.R."/>
            <person name="Rivello Crivelaro A.L."/>
            <person name="Bueno de Camargo Nunes A."/>
            <person name="dos Santos C.M."/>
            <person name="Palmeira da Silva Rosa D."/>
            <person name="da Silva Padilha D."/>
            <person name="da Silva E."/>
            <person name="Araujo Terra L."/>
            <person name="Soares Mendes V."/>
            <person name="Farinelli L."/>
            <person name="Magalhaes Cruz L."/>
            <person name="Baldani J.I."/>
        </authorList>
    </citation>
    <scope>NUCLEOTIDE SEQUENCE [LARGE SCALE GENOMIC DNA]</scope>
    <source>
        <strain evidence="4 5">CBAmC</strain>
    </source>
</reference>
<dbReference type="InterPro" id="IPR011006">
    <property type="entry name" value="CheY-like_superfamily"/>
</dbReference>
<evidence type="ECO:0000256" key="2">
    <source>
        <dbReference type="PROSITE-ProRule" id="PRU00169"/>
    </source>
</evidence>
<dbReference type="Proteomes" id="UP000197153">
    <property type="component" value="Chromosome 3"/>
</dbReference>
<evidence type="ECO:0000313" key="4">
    <source>
        <dbReference type="EMBL" id="ASG23839.1"/>
    </source>
</evidence>